<evidence type="ECO:0000313" key="2">
    <source>
        <dbReference type="EMBL" id="PUF69556.1"/>
    </source>
</evidence>
<protein>
    <submittedName>
        <fullName evidence="2">Superinfection immunity protein</fullName>
    </submittedName>
</protein>
<keyword evidence="1" id="KW-1133">Transmembrane helix</keyword>
<sequence length="196" mass="22513">MLNGFGKFISASFFIAAPLLYFLPFIEAALKKQKNIAAIAAINLLLGWTLLGWVIAYAWALIKKSNDLAAESRETPQEDKEKRVKCPYCAEMILPSAIKCRYCGSDIKREFEPEKEKLFRPTDVEFTEFFIKDNSGSFDINYANIHELAANVKKNYPDLHPMNIWDKIKDDITTLKNQMPSSVSDKFEKQIHSYFL</sequence>
<dbReference type="Pfam" id="PF14373">
    <property type="entry name" value="Imm_superinfect"/>
    <property type="match status" value="1"/>
</dbReference>
<evidence type="ECO:0000256" key="1">
    <source>
        <dbReference type="SAM" id="Phobius"/>
    </source>
</evidence>
<comment type="caution">
    <text evidence="2">The sequence shown here is derived from an EMBL/GenBank/DDBJ whole genome shotgun (WGS) entry which is preliminary data.</text>
</comment>
<name>A0A315FGA7_SALET</name>
<dbReference type="InterPro" id="IPR016410">
    <property type="entry name" value="Phage_imm"/>
</dbReference>
<feature type="transmembrane region" description="Helical" evidence="1">
    <location>
        <begin position="6"/>
        <end position="26"/>
    </location>
</feature>
<dbReference type="EMBL" id="QARU01000062">
    <property type="protein sequence ID" value="PUF69556.1"/>
    <property type="molecule type" value="Genomic_DNA"/>
</dbReference>
<dbReference type="Proteomes" id="UP000250700">
    <property type="component" value="Unassembled WGS sequence"/>
</dbReference>
<organism evidence="2 3">
    <name type="scientific">Salmonella enterica I</name>
    <dbReference type="NCBI Taxonomy" id="59201"/>
    <lineage>
        <taxon>Bacteria</taxon>
        <taxon>Pseudomonadati</taxon>
        <taxon>Pseudomonadota</taxon>
        <taxon>Gammaproteobacteria</taxon>
        <taxon>Enterobacterales</taxon>
        <taxon>Enterobacteriaceae</taxon>
        <taxon>Salmonella</taxon>
    </lineage>
</organism>
<accession>A0A315FGA7</accession>
<proteinExistence type="predicted"/>
<gene>
    <name evidence="2" type="ORF">DAX91_27845</name>
</gene>
<reference evidence="2 3" key="1">
    <citation type="submission" date="2018-04" db="EMBL/GenBank/DDBJ databases">
        <title>Whole genome sequencing of Salmonella enterica.</title>
        <authorList>
            <person name="Bell R."/>
        </authorList>
    </citation>
    <scope>NUCLEOTIDE SEQUENCE [LARGE SCALE GENOMIC DNA]</scope>
    <source>
        <strain evidence="2 3">CFSAN058603</strain>
    </source>
</reference>
<keyword evidence="1" id="KW-0472">Membrane</keyword>
<keyword evidence="1" id="KW-0812">Transmembrane</keyword>
<feature type="transmembrane region" description="Helical" evidence="1">
    <location>
        <begin position="38"/>
        <end position="62"/>
    </location>
</feature>
<evidence type="ECO:0000313" key="3">
    <source>
        <dbReference type="Proteomes" id="UP000250700"/>
    </source>
</evidence>
<dbReference type="AlphaFoldDB" id="A0A315FGA7"/>